<feature type="non-terminal residue" evidence="1">
    <location>
        <position position="1"/>
    </location>
</feature>
<gene>
    <name evidence="1" type="ORF">GIB67_036196</name>
</gene>
<proteinExistence type="predicted"/>
<sequence length="80" mass="9260">MCSPPMHSRGSSLSTIRAPQVCPNIGDLKIFKVAPKYQSIRRVDMILRANQENYWKIGYEVLRKRCLLIYNIFTSVEQGE</sequence>
<protein>
    <submittedName>
        <fullName evidence="1">Uncharacterized protein</fullName>
    </submittedName>
</protein>
<dbReference type="EMBL" id="JACGCM010002188">
    <property type="protein sequence ID" value="KAF6143752.1"/>
    <property type="molecule type" value="Genomic_DNA"/>
</dbReference>
<reference evidence="1 2" key="1">
    <citation type="journal article" date="2020" name="IScience">
        <title>Genome Sequencing of the Endangered Kingdonia uniflora (Circaeasteraceae, Ranunculales) Reveals Potential Mechanisms of Evolutionary Specialization.</title>
        <authorList>
            <person name="Sun Y."/>
            <person name="Deng T."/>
            <person name="Zhang A."/>
            <person name="Moore M.J."/>
            <person name="Landis J.B."/>
            <person name="Lin N."/>
            <person name="Zhang H."/>
            <person name="Zhang X."/>
            <person name="Huang J."/>
            <person name="Zhang X."/>
            <person name="Sun H."/>
            <person name="Wang H."/>
        </authorList>
    </citation>
    <scope>NUCLEOTIDE SEQUENCE [LARGE SCALE GENOMIC DNA]</scope>
    <source>
        <strain evidence="1">TB1705</strain>
        <tissue evidence="1">Leaf</tissue>
    </source>
</reference>
<dbReference type="Proteomes" id="UP000541444">
    <property type="component" value="Unassembled WGS sequence"/>
</dbReference>
<comment type="caution">
    <text evidence="1">The sequence shown here is derived from an EMBL/GenBank/DDBJ whole genome shotgun (WGS) entry which is preliminary data.</text>
</comment>
<evidence type="ECO:0000313" key="2">
    <source>
        <dbReference type="Proteomes" id="UP000541444"/>
    </source>
</evidence>
<keyword evidence="2" id="KW-1185">Reference proteome</keyword>
<dbReference type="AlphaFoldDB" id="A0A7J7LMG7"/>
<evidence type="ECO:0000313" key="1">
    <source>
        <dbReference type="EMBL" id="KAF6143752.1"/>
    </source>
</evidence>
<name>A0A7J7LMG7_9MAGN</name>
<organism evidence="1 2">
    <name type="scientific">Kingdonia uniflora</name>
    <dbReference type="NCBI Taxonomy" id="39325"/>
    <lineage>
        <taxon>Eukaryota</taxon>
        <taxon>Viridiplantae</taxon>
        <taxon>Streptophyta</taxon>
        <taxon>Embryophyta</taxon>
        <taxon>Tracheophyta</taxon>
        <taxon>Spermatophyta</taxon>
        <taxon>Magnoliopsida</taxon>
        <taxon>Ranunculales</taxon>
        <taxon>Circaeasteraceae</taxon>
        <taxon>Kingdonia</taxon>
    </lineage>
</organism>
<accession>A0A7J7LMG7</accession>